<dbReference type="WBParaSite" id="TREG1_64780.1">
    <property type="protein sequence ID" value="TREG1_64780.1"/>
    <property type="gene ID" value="TREG1_64780"/>
</dbReference>
<proteinExistence type="predicted"/>
<dbReference type="SUPFAM" id="SSF52047">
    <property type="entry name" value="RNI-like"/>
    <property type="match status" value="1"/>
</dbReference>
<name>A0AA85K7G0_TRIRE</name>
<reference evidence="3" key="2">
    <citation type="submission" date="2023-11" db="UniProtKB">
        <authorList>
            <consortium name="WormBaseParasite"/>
        </authorList>
    </citation>
    <scope>IDENTIFICATION</scope>
</reference>
<feature type="region of interest" description="Disordered" evidence="1">
    <location>
        <begin position="296"/>
        <end position="326"/>
    </location>
</feature>
<keyword evidence="2" id="KW-1185">Reference proteome</keyword>
<reference evidence="2" key="1">
    <citation type="submission" date="2022-06" db="EMBL/GenBank/DDBJ databases">
        <authorList>
            <person name="Berger JAMES D."/>
            <person name="Berger JAMES D."/>
        </authorList>
    </citation>
    <scope>NUCLEOTIDE SEQUENCE [LARGE SCALE GENOMIC DNA]</scope>
</reference>
<protein>
    <recommendedName>
        <fullName evidence="4">Mitochondrial ATP synthase regulatory component factor B</fullName>
    </recommendedName>
</protein>
<evidence type="ECO:0000313" key="3">
    <source>
        <dbReference type="WBParaSite" id="TREG1_64780.1"/>
    </source>
</evidence>
<accession>A0AA85K7G0</accession>
<dbReference type="AlphaFoldDB" id="A0AA85K7G0"/>
<organism evidence="2 3">
    <name type="scientific">Trichobilharzia regenti</name>
    <name type="common">Nasal bird schistosome</name>
    <dbReference type="NCBI Taxonomy" id="157069"/>
    <lineage>
        <taxon>Eukaryota</taxon>
        <taxon>Metazoa</taxon>
        <taxon>Spiralia</taxon>
        <taxon>Lophotrochozoa</taxon>
        <taxon>Platyhelminthes</taxon>
        <taxon>Trematoda</taxon>
        <taxon>Digenea</taxon>
        <taxon>Strigeidida</taxon>
        <taxon>Schistosomatoidea</taxon>
        <taxon>Schistosomatidae</taxon>
        <taxon>Trichobilharzia</taxon>
    </lineage>
</organism>
<dbReference type="InterPro" id="IPR032675">
    <property type="entry name" value="LRR_dom_sf"/>
</dbReference>
<evidence type="ECO:0008006" key="4">
    <source>
        <dbReference type="Google" id="ProtNLM"/>
    </source>
</evidence>
<evidence type="ECO:0000256" key="1">
    <source>
        <dbReference type="SAM" id="MobiDB-lite"/>
    </source>
</evidence>
<dbReference type="Gene3D" id="3.80.10.10">
    <property type="entry name" value="Ribonuclease Inhibitor"/>
    <property type="match status" value="1"/>
</dbReference>
<evidence type="ECO:0000313" key="2">
    <source>
        <dbReference type="Proteomes" id="UP000050795"/>
    </source>
</evidence>
<dbReference type="Proteomes" id="UP000050795">
    <property type="component" value="Unassembled WGS sequence"/>
</dbReference>
<sequence length="336" mass="38160">MLRCVTFGRLRTLSPLCQGCLSRYISSDTADEQGGFTRSIYSKPQYKHVVRDGKVVKIYTGLITETPTNFSDQMHTHLLEVSKKETLTIQSLHTILITRMRKRNRQRQIISDKEIENLGVDIAVARMVCRLGGRVQLVGQTEWIQSYYGIPPSLPNKYDDKFLLQTIDLSGTNIVYEGLEFLPCLTHLQYLRLRRCVHLDDFCLSRVGRIKGLQFLDVSECPSLTSKGLATLGQLKDLRRLIVSGNPQIKDKELVCLLLEDDLPKVYIDGVDYIGQLPSESKEKILQLVAAASTTTTTSDGDTEMSVHQSREKIQEGNEEEEEKVNKEEKLLFFTV</sequence>